<proteinExistence type="predicted"/>
<organism evidence="1 2">
    <name type="scientific">Blastomyces parvus</name>
    <dbReference type="NCBI Taxonomy" id="2060905"/>
    <lineage>
        <taxon>Eukaryota</taxon>
        <taxon>Fungi</taxon>
        <taxon>Dikarya</taxon>
        <taxon>Ascomycota</taxon>
        <taxon>Pezizomycotina</taxon>
        <taxon>Eurotiomycetes</taxon>
        <taxon>Eurotiomycetidae</taxon>
        <taxon>Onygenales</taxon>
        <taxon>Ajellomycetaceae</taxon>
        <taxon>Blastomyces</taxon>
    </lineage>
</organism>
<sequence>MDFGTREMNSSELVSPKKLSQFVDYSGEKQEPIITAPLSREAKRGKSAFSSVRWCGDPSELLYNWRQSITTTGKKRLHFSLGAESTSRCEAQRPY</sequence>
<name>A0A2B7X6T9_9EURO</name>
<evidence type="ECO:0000313" key="1">
    <source>
        <dbReference type="EMBL" id="PGH04786.1"/>
    </source>
</evidence>
<dbReference type="EMBL" id="PDNC01000035">
    <property type="protein sequence ID" value="PGH04786.1"/>
    <property type="molecule type" value="Genomic_DNA"/>
</dbReference>
<protein>
    <submittedName>
        <fullName evidence="1">Uncharacterized protein</fullName>
    </submittedName>
</protein>
<gene>
    <name evidence="1" type="ORF">GX51_03270</name>
</gene>
<comment type="caution">
    <text evidence="1">The sequence shown here is derived from an EMBL/GenBank/DDBJ whole genome shotgun (WGS) entry which is preliminary data.</text>
</comment>
<accession>A0A2B7X6T9</accession>
<keyword evidence="2" id="KW-1185">Reference proteome</keyword>
<dbReference type="AlphaFoldDB" id="A0A2B7X6T9"/>
<dbReference type="Proteomes" id="UP000224080">
    <property type="component" value="Unassembled WGS sequence"/>
</dbReference>
<reference evidence="1 2" key="1">
    <citation type="submission" date="2017-10" db="EMBL/GenBank/DDBJ databases">
        <title>Comparative genomics in systemic dimorphic fungi from Ajellomycetaceae.</title>
        <authorList>
            <person name="Munoz J.F."/>
            <person name="Mcewen J.G."/>
            <person name="Clay O.K."/>
            <person name="Cuomo C.A."/>
        </authorList>
    </citation>
    <scope>NUCLEOTIDE SEQUENCE [LARGE SCALE GENOMIC DNA]</scope>
    <source>
        <strain evidence="1 2">UAMH130</strain>
    </source>
</reference>
<evidence type="ECO:0000313" key="2">
    <source>
        <dbReference type="Proteomes" id="UP000224080"/>
    </source>
</evidence>